<reference evidence="2" key="2">
    <citation type="submission" date="2014-07" db="EMBL/GenBank/DDBJ databases">
        <authorList>
            <person name="Hull J."/>
        </authorList>
    </citation>
    <scope>NUCLEOTIDE SEQUENCE</scope>
</reference>
<feature type="region of interest" description="Disordered" evidence="1">
    <location>
        <begin position="276"/>
        <end position="295"/>
    </location>
</feature>
<dbReference type="AlphaFoldDB" id="A0A0A9Y3R8"/>
<reference evidence="2" key="1">
    <citation type="journal article" date="2014" name="PLoS ONE">
        <title>Transcriptome-Based Identification of ABC Transporters in the Western Tarnished Plant Bug Lygus hesperus.</title>
        <authorList>
            <person name="Hull J.J."/>
            <person name="Chaney K."/>
            <person name="Geib S.M."/>
            <person name="Fabrick J.A."/>
            <person name="Brent C.S."/>
            <person name="Walsh D."/>
            <person name="Lavine L.C."/>
        </authorList>
    </citation>
    <scope>NUCLEOTIDE SEQUENCE</scope>
</reference>
<evidence type="ECO:0000256" key="1">
    <source>
        <dbReference type="SAM" id="MobiDB-lite"/>
    </source>
</evidence>
<feature type="region of interest" description="Disordered" evidence="1">
    <location>
        <begin position="235"/>
        <end position="256"/>
    </location>
</feature>
<gene>
    <name evidence="2" type="ORF">CM83_31291</name>
</gene>
<proteinExistence type="predicted"/>
<organism evidence="2">
    <name type="scientific">Lygus hesperus</name>
    <name type="common">Western plant bug</name>
    <dbReference type="NCBI Taxonomy" id="30085"/>
    <lineage>
        <taxon>Eukaryota</taxon>
        <taxon>Metazoa</taxon>
        <taxon>Ecdysozoa</taxon>
        <taxon>Arthropoda</taxon>
        <taxon>Hexapoda</taxon>
        <taxon>Insecta</taxon>
        <taxon>Pterygota</taxon>
        <taxon>Neoptera</taxon>
        <taxon>Paraneoptera</taxon>
        <taxon>Hemiptera</taxon>
        <taxon>Heteroptera</taxon>
        <taxon>Panheteroptera</taxon>
        <taxon>Cimicomorpha</taxon>
        <taxon>Miridae</taxon>
        <taxon>Mirini</taxon>
        <taxon>Lygus</taxon>
    </lineage>
</organism>
<protein>
    <submittedName>
        <fullName evidence="2">Uncharacterized protein</fullName>
    </submittedName>
</protein>
<name>A0A0A9Y3R8_LYGHE</name>
<accession>A0A0A9Y3R8</accession>
<dbReference type="EMBL" id="GBHO01015927">
    <property type="protein sequence ID" value="JAG27677.1"/>
    <property type="molecule type" value="Transcribed_RNA"/>
</dbReference>
<evidence type="ECO:0000313" key="2">
    <source>
        <dbReference type="EMBL" id="JAG27677.1"/>
    </source>
</evidence>
<sequence>MVQSIPFLDQVTHSLDQITRHLDLETHHSDLVTHRLVLKTHLLSCLFIGPQNSPFGPLNPQSGFTSQLPPPQFFPSSQFGPPISPFGPFSPHQPVSPFGPFLPPLGPTGLQMYPAGIRSSNCPPFLQQLCSQPKLNFLAPMCAPGTSSSPFQPCISRSVNGVCPPMTVCVSSLPGLTGLGQNGGGQNGAVQSMPVQTGMGQYGNVFKPQVNIAEATIGQLASQISRQLVGRTQATASESSSASASSQAQQSSAAFSGQQLTEANFGDQLAGVLSRRQLSPSSTTKVSTLMRSLAD</sequence>